<dbReference type="EMBL" id="DVMJ01000067">
    <property type="protein sequence ID" value="HIU14036.1"/>
    <property type="molecule type" value="Genomic_DNA"/>
</dbReference>
<dbReference type="InterPro" id="IPR036465">
    <property type="entry name" value="vWFA_dom_sf"/>
</dbReference>
<dbReference type="SUPFAM" id="SSF53300">
    <property type="entry name" value="vWA-like"/>
    <property type="match status" value="1"/>
</dbReference>
<evidence type="ECO:0000313" key="1">
    <source>
        <dbReference type="EMBL" id="HIU14036.1"/>
    </source>
</evidence>
<dbReference type="AlphaFoldDB" id="A0A9D1L1F5"/>
<evidence type="ECO:0000313" key="2">
    <source>
        <dbReference type="Proteomes" id="UP000824175"/>
    </source>
</evidence>
<comment type="caution">
    <text evidence="1">The sequence shown here is derived from an EMBL/GenBank/DDBJ whole genome shotgun (WGS) entry which is preliminary data.</text>
</comment>
<gene>
    <name evidence="1" type="ORF">IAD15_08210</name>
</gene>
<protein>
    <submittedName>
        <fullName evidence="1">VWA domain-containing protein</fullName>
    </submittedName>
</protein>
<proteinExistence type="predicted"/>
<reference evidence="1" key="1">
    <citation type="submission" date="2020-10" db="EMBL/GenBank/DDBJ databases">
        <authorList>
            <person name="Gilroy R."/>
        </authorList>
    </citation>
    <scope>NUCLEOTIDE SEQUENCE</scope>
    <source>
        <strain evidence="1">CHK195-11698</strain>
    </source>
</reference>
<accession>A0A9D1L1F5</accession>
<reference evidence="1" key="2">
    <citation type="journal article" date="2021" name="PeerJ">
        <title>Extensive microbial diversity within the chicken gut microbiome revealed by metagenomics and culture.</title>
        <authorList>
            <person name="Gilroy R."/>
            <person name="Ravi A."/>
            <person name="Getino M."/>
            <person name="Pursley I."/>
            <person name="Horton D.L."/>
            <person name="Alikhan N.F."/>
            <person name="Baker D."/>
            <person name="Gharbi K."/>
            <person name="Hall N."/>
            <person name="Watson M."/>
            <person name="Adriaenssens E.M."/>
            <person name="Foster-Nyarko E."/>
            <person name="Jarju S."/>
            <person name="Secka A."/>
            <person name="Antonio M."/>
            <person name="Oren A."/>
            <person name="Chaudhuri R.R."/>
            <person name="La Ragione R."/>
            <person name="Hildebrand F."/>
            <person name="Pallen M.J."/>
        </authorList>
    </citation>
    <scope>NUCLEOTIDE SEQUENCE</scope>
    <source>
        <strain evidence="1">CHK195-11698</strain>
    </source>
</reference>
<sequence length="259" mass="29753">MKYIEETEIKRIVHEIETMRVGAMTHPRTPICLILDYSGSMNSYKKEADLILDKIAYHMQGVGHRYFTLIIILIYNSECHVAYFGDLTHFDAKAFIASLPKECYGQTPLARSVDMTDEYLNWINEACNKSGQICTIPFYFIVTDALTTESPEEYKRILTRLSSDIMYNRKIIIECVLTQNKDALDFGGYKVSIDSEDRQKVIENCMKALRYASSTEADVKNGVFSTITKPPKSNRKAYSEYLSSILASNMMFFFSQFND</sequence>
<dbReference type="Proteomes" id="UP000824175">
    <property type="component" value="Unassembled WGS sequence"/>
</dbReference>
<organism evidence="1 2">
    <name type="scientific">Candidatus Fimiplasma intestinipullorum</name>
    <dbReference type="NCBI Taxonomy" id="2840825"/>
    <lineage>
        <taxon>Bacteria</taxon>
        <taxon>Bacillati</taxon>
        <taxon>Bacillota</taxon>
        <taxon>Clostridia</taxon>
        <taxon>Eubacteriales</taxon>
        <taxon>Candidatus Fimiplasma</taxon>
    </lineage>
</organism>
<name>A0A9D1L1F5_9FIRM</name>